<evidence type="ECO:0000256" key="1">
    <source>
        <dbReference type="SAM" id="MobiDB-lite"/>
    </source>
</evidence>
<accession>A0A511HFS7</accession>
<dbReference type="EMBL" id="BJVY01000024">
    <property type="protein sequence ID" value="GEL72398.1"/>
    <property type="molecule type" value="Genomic_DNA"/>
</dbReference>
<evidence type="ECO:0000313" key="2">
    <source>
        <dbReference type="EMBL" id="GEL72398.1"/>
    </source>
</evidence>
<name>A0A511HFS7_9BACT</name>
<sequence length="96" mass="10406">MENLLQGLLVLEAPYQLVDGYRTAVHVWGDVASGAQGEKGEPEAQKPDAGAMSRQAARQDDSGIVVDGRMHDVLWRMASDFVCCFDVTGDVIGRRA</sequence>
<reference evidence="2 3" key="1">
    <citation type="submission" date="2019-07" db="EMBL/GenBank/DDBJ databases">
        <title>Whole genome shotgun sequence of Myxococcus virescens NBRC 100334.</title>
        <authorList>
            <person name="Hosoyama A."/>
            <person name="Uohara A."/>
            <person name="Ohji S."/>
            <person name="Ichikawa N."/>
        </authorList>
    </citation>
    <scope>NUCLEOTIDE SEQUENCE [LARGE SCALE GENOMIC DNA]</scope>
    <source>
        <strain evidence="2 3">NBRC 100334</strain>
    </source>
</reference>
<evidence type="ECO:0000313" key="3">
    <source>
        <dbReference type="Proteomes" id="UP000321224"/>
    </source>
</evidence>
<gene>
    <name evidence="2" type="ORF">MVI01_41820</name>
</gene>
<organism evidence="2 3">
    <name type="scientific">Myxococcus virescens</name>
    <dbReference type="NCBI Taxonomy" id="83456"/>
    <lineage>
        <taxon>Bacteria</taxon>
        <taxon>Pseudomonadati</taxon>
        <taxon>Myxococcota</taxon>
        <taxon>Myxococcia</taxon>
        <taxon>Myxococcales</taxon>
        <taxon>Cystobacterineae</taxon>
        <taxon>Myxococcaceae</taxon>
        <taxon>Myxococcus</taxon>
    </lineage>
</organism>
<comment type="caution">
    <text evidence="2">The sequence shown here is derived from an EMBL/GenBank/DDBJ whole genome shotgun (WGS) entry which is preliminary data.</text>
</comment>
<dbReference type="RefSeq" id="WP_244172229.1">
    <property type="nucleotide sequence ID" value="NZ_BJVY01000024.1"/>
</dbReference>
<dbReference type="Proteomes" id="UP000321224">
    <property type="component" value="Unassembled WGS sequence"/>
</dbReference>
<dbReference type="AlphaFoldDB" id="A0A511HFS7"/>
<proteinExistence type="predicted"/>
<feature type="region of interest" description="Disordered" evidence="1">
    <location>
        <begin position="33"/>
        <end position="60"/>
    </location>
</feature>
<protein>
    <submittedName>
        <fullName evidence="2">Uncharacterized protein</fullName>
    </submittedName>
</protein>